<dbReference type="UCSC" id="K06H6.2">
    <property type="organism name" value="c. elegans"/>
</dbReference>
<dbReference type="WormBase" id="K06H6.2">
    <property type="protein sequence ID" value="CE11830"/>
    <property type="gene ID" value="WBGene00019450"/>
</dbReference>
<dbReference type="PIR" id="T32295">
    <property type="entry name" value="T32295"/>
</dbReference>
<proteinExistence type="evidence at protein level"/>
<dbReference type="PhylomeDB" id="O17108"/>
<dbReference type="InParanoid" id="O17108"/>
<evidence type="ECO:0007829" key="6">
    <source>
        <dbReference type="PeptideAtlas" id="O17108"/>
    </source>
</evidence>
<evidence type="ECO:0000313" key="5">
    <source>
        <dbReference type="WormBase" id="K06H6.2"/>
    </source>
</evidence>
<dbReference type="Proteomes" id="UP000001940">
    <property type="component" value="Chromosome V"/>
</dbReference>
<sequence>MYHNSNAGSLSILMLFILILISISNYLSFNKIEQKLEPKLAPEPAFDPIALYDSLPSKELRKNALKSAENNRKELLIASKQDQHKTFYNAVKMEAYCAVKERIGGNGDGGKLVCNPKLVKEDCTLLSLGLHNQIGYDGHIYNVTGKQCKILGADKDPQNPKTQTSYEKMNGQIFVGKIPDELTLPSMLQQSGRNEVELLKIDIEGGEFTGLEPLISEHFVCQIFIEVHGTPAEHLSMLRMMSKYGFRLFSLEENPYCVRCCEYSLINELCMAQFGVVPLGNVIPEINK</sequence>
<dbReference type="GO" id="GO:0008168">
    <property type="term" value="F:methyltransferase activity"/>
    <property type="evidence" value="ECO:0007669"/>
    <property type="project" value="UniProtKB-KW"/>
</dbReference>
<dbReference type="OrthoDB" id="5815019at2759"/>
<dbReference type="HOGENOM" id="CLU_074434_0_1_1"/>
<evidence type="ECO:0000259" key="2">
    <source>
        <dbReference type="Pfam" id="PF05050"/>
    </source>
</evidence>
<dbReference type="RefSeq" id="NP_503254.1">
    <property type="nucleotide sequence ID" value="NM_070853.1"/>
</dbReference>
<dbReference type="SUPFAM" id="SSF53335">
    <property type="entry name" value="S-adenosyl-L-methionine-dependent methyltransferases"/>
    <property type="match status" value="1"/>
</dbReference>
<dbReference type="PANTHER" id="PTHR32026">
    <property type="entry name" value="METHYLTRANSFERASE-LIKE PROTEIN 24"/>
    <property type="match status" value="1"/>
</dbReference>
<dbReference type="PeptideAtlas" id="O17108"/>
<dbReference type="PANTHER" id="PTHR32026:SF6">
    <property type="entry name" value="METHYLTRANSFERASE FKBM DOMAIN-CONTAINING PROTEIN"/>
    <property type="match status" value="1"/>
</dbReference>
<dbReference type="InterPro" id="IPR029063">
    <property type="entry name" value="SAM-dependent_MTases_sf"/>
</dbReference>
<dbReference type="Bgee" id="WBGene00019450">
    <property type="expression patterns" value="Expressed in material anatomical entity and 2 other cell types or tissues"/>
</dbReference>
<evidence type="ECO:0000313" key="4">
    <source>
        <dbReference type="Proteomes" id="UP000001940"/>
    </source>
</evidence>
<protein>
    <submittedName>
        <fullName evidence="3">Methyltransferase FkbM domain-containing protein</fullName>
    </submittedName>
</protein>
<dbReference type="SMR" id="O17108"/>
<dbReference type="AGR" id="WB:WBGene00019450"/>
<dbReference type="PaxDb" id="6239-K06H6.2"/>
<dbReference type="Pfam" id="PF05050">
    <property type="entry name" value="Methyltransf_21"/>
    <property type="match status" value="1"/>
</dbReference>
<keyword evidence="1" id="KW-1133">Transmembrane helix</keyword>
<name>O17108_CAEEL</name>
<dbReference type="AlphaFoldDB" id="O17108"/>
<dbReference type="eggNOG" id="ENOG502S9FE">
    <property type="taxonomic scope" value="Eukaryota"/>
</dbReference>
<keyword evidence="4" id="KW-1185">Reference proteome</keyword>
<dbReference type="CTD" id="187071"/>
<dbReference type="FunCoup" id="O17108">
    <property type="interactions" value="7"/>
</dbReference>
<dbReference type="EMBL" id="BX284605">
    <property type="protein sequence ID" value="CCD64473.1"/>
    <property type="molecule type" value="Genomic_DNA"/>
</dbReference>
<keyword evidence="1" id="KW-0812">Transmembrane</keyword>
<dbReference type="InterPro" id="IPR026913">
    <property type="entry name" value="METTL24"/>
</dbReference>
<gene>
    <name evidence="3" type="ORF">CELE_K06H6.2</name>
    <name evidence="3 5" type="ORF">K06H6.2</name>
</gene>
<dbReference type="InterPro" id="IPR006342">
    <property type="entry name" value="FkbM_mtfrase"/>
</dbReference>
<reference evidence="3 4" key="1">
    <citation type="journal article" date="1998" name="Science">
        <title>Genome sequence of the nematode C. elegans: a platform for investigating biology.</title>
        <authorList>
            <consortium name="The C. elegans sequencing consortium"/>
            <person name="Sulson J.E."/>
            <person name="Waterston R."/>
        </authorList>
    </citation>
    <scope>NUCLEOTIDE SEQUENCE [LARGE SCALE GENOMIC DNA]</scope>
    <source>
        <strain evidence="3 4">Bristol N2</strain>
    </source>
</reference>
<dbReference type="STRING" id="6239.K06H6.2.1"/>
<feature type="domain" description="Methyltransferase FkbM" evidence="2">
    <location>
        <begin position="94"/>
        <end position="248"/>
    </location>
</feature>
<organism evidence="3 4">
    <name type="scientific">Caenorhabditis elegans</name>
    <dbReference type="NCBI Taxonomy" id="6239"/>
    <lineage>
        <taxon>Eukaryota</taxon>
        <taxon>Metazoa</taxon>
        <taxon>Ecdysozoa</taxon>
        <taxon>Nematoda</taxon>
        <taxon>Chromadorea</taxon>
        <taxon>Rhabditida</taxon>
        <taxon>Rhabditina</taxon>
        <taxon>Rhabditomorpha</taxon>
        <taxon>Rhabditoidea</taxon>
        <taxon>Rhabditidae</taxon>
        <taxon>Peloderinae</taxon>
        <taxon>Caenorhabditis</taxon>
    </lineage>
</organism>
<keyword evidence="3" id="KW-0489">Methyltransferase</keyword>
<feature type="transmembrane region" description="Helical" evidence="1">
    <location>
        <begin position="12"/>
        <end position="29"/>
    </location>
</feature>
<evidence type="ECO:0000256" key="1">
    <source>
        <dbReference type="SAM" id="Phobius"/>
    </source>
</evidence>
<keyword evidence="6" id="KW-1267">Proteomics identification</keyword>
<evidence type="ECO:0000313" key="3">
    <source>
        <dbReference type="EMBL" id="CCD64473.1"/>
    </source>
</evidence>
<accession>O17108</accession>
<dbReference type="GeneID" id="187071"/>
<dbReference type="GO" id="GO:0032259">
    <property type="term" value="P:methylation"/>
    <property type="evidence" value="ECO:0007669"/>
    <property type="project" value="UniProtKB-KW"/>
</dbReference>
<dbReference type="OMA" id="HFVCQIF"/>
<keyword evidence="3" id="KW-0808">Transferase</keyword>
<dbReference type="KEGG" id="cel:CELE_K06H6.2"/>
<keyword evidence="1" id="KW-0472">Membrane</keyword>